<reference evidence="1" key="1">
    <citation type="submission" date="2022-02" db="EMBL/GenBank/DDBJ databases">
        <authorList>
            <person name="Leng L."/>
        </authorList>
    </citation>
    <scope>NUCLEOTIDE SEQUENCE</scope>
    <source>
        <strain evidence="1">JI</strain>
    </source>
</reference>
<dbReference type="InterPro" id="IPR012675">
    <property type="entry name" value="Beta-grasp_dom_sf"/>
</dbReference>
<dbReference type="Proteomes" id="UP001154312">
    <property type="component" value="Unassembled WGS sequence"/>
</dbReference>
<dbReference type="InterPro" id="IPR016155">
    <property type="entry name" value="Mopterin_synth/thiamin_S_b"/>
</dbReference>
<gene>
    <name evidence="1" type="primary">thiS</name>
    <name evidence="1" type="ORF">L7E55_04695</name>
</gene>
<evidence type="ECO:0000313" key="2">
    <source>
        <dbReference type="Proteomes" id="UP001154312"/>
    </source>
</evidence>
<dbReference type="Pfam" id="PF02597">
    <property type="entry name" value="ThiS"/>
    <property type="match status" value="1"/>
</dbReference>
<evidence type="ECO:0000313" key="1">
    <source>
        <dbReference type="EMBL" id="MDF9407663.1"/>
    </source>
</evidence>
<dbReference type="InterPro" id="IPR010035">
    <property type="entry name" value="Thi_S"/>
</dbReference>
<comment type="caution">
    <text evidence="1">The sequence shown here is derived from an EMBL/GenBank/DDBJ whole genome shotgun (WGS) entry which is preliminary data.</text>
</comment>
<accession>A0A9X4JVL9</accession>
<dbReference type="SUPFAM" id="SSF54285">
    <property type="entry name" value="MoaD/ThiS"/>
    <property type="match status" value="1"/>
</dbReference>
<keyword evidence="2" id="KW-1185">Reference proteome</keyword>
<sequence length="74" mass="8211">MIEKGQYEVIITLNGEKELLSKEYTVIELVKEYGLNPEMVTVGLNGAILFREAFESTIIKSGDSVNLLFTDAGK</sequence>
<dbReference type="Gene3D" id="3.10.20.30">
    <property type="match status" value="1"/>
</dbReference>
<dbReference type="NCBIfam" id="TIGR01683">
    <property type="entry name" value="thiS"/>
    <property type="match status" value="1"/>
</dbReference>
<dbReference type="AlphaFoldDB" id="A0A9X4JVL9"/>
<protein>
    <submittedName>
        <fullName evidence="1">Sulfur carrier protein ThiS</fullName>
    </submittedName>
</protein>
<proteinExistence type="predicted"/>
<dbReference type="CDD" id="cd00565">
    <property type="entry name" value="Ubl_ThiS"/>
    <property type="match status" value="1"/>
</dbReference>
<dbReference type="EMBL" id="JAKOAV010000006">
    <property type="protein sequence ID" value="MDF9407663.1"/>
    <property type="molecule type" value="Genomic_DNA"/>
</dbReference>
<dbReference type="InterPro" id="IPR003749">
    <property type="entry name" value="ThiS/MoaD-like"/>
</dbReference>
<name>A0A9X4JVL9_9FIRM</name>
<organism evidence="1 2">
    <name type="scientific">Pelotomaculum isophthalicicum JI</name>
    <dbReference type="NCBI Taxonomy" id="947010"/>
    <lineage>
        <taxon>Bacteria</taxon>
        <taxon>Bacillati</taxon>
        <taxon>Bacillota</taxon>
        <taxon>Clostridia</taxon>
        <taxon>Eubacteriales</taxon>
        <taxon>Desulfotomaculaceae</taxon>
        <taxon>Pelotomaculum</taxon>
    </lineage>
</organism>